<reference evidence="2" key="1">
    <citation type="submission" date="2022-11" db="UniProtKB">
        <authorList>
            <consortium name="WormBaseParasite"/>
        </authorList>
    </citation>
    <scope>IDENTIFICATION</scope>
</reference>
<dbReference type="WBParaSite" id="ES5_v2.g13216.t1">
    <property type="protein sequence ID" value="ES5_v2.g13216.t1"/>
    <property type="gene ID" value="ES5_v2.g13216"/>
</dbReference>
<evidence type="ECO:0000313" key="1">
    <source>
        <dbReference type="Proteomes" id="UP000887579"/>
    </source>
</evidence>
<protein>
    <submittedName>
        <fullName evidence="2">Transposase</fullName>
    </submittedName>
</protein>
<name>A0AC34F8W4_9BILA</name>
<evidence type="ECO:0000313" key="2">
    <source>
        <dbReference type="WBParaSite" id="ES5_v2.g13216.t1"/>
    </source>
</evidence>
<dbReference type="Proteomes" id="UP000887579">
    <property type="component" value="Unplaced"/>
</dbReference>
<proteinExistence type="predicted"/>
<sequence>MNSSDEIIQAPNFEVISYIKNGIAKSRLIIFPSSDKNHCYEYMCRLNRKKIYICSGCSARKKYTSAIIKKYSNGNDYVRCFKSDHVCQLRKYNPDKYKITNNPNKMKEKDNDKNDAI</sequence>
<accession>A0AC34F8W4</accession>
<organism evidence="1 2">
    <name type="scientific">Panagrolaimus sp. ES5</name>
    <dbReference type="NCBI Taxonomy" id="591445"/>
    <lineage>
        <taxon>Eukaryota</taxon>
        <taxon>Metazoa</taxon>
        <taxon>Ecdysozoa</taxon>
        <taxon>Nematoda</taxon>
        <taxon>Chromadorea</taxon>
        <taxon>Rhabditida</taxon>
        <taxon>Tylenchina</taxon>
        <taxon>Panagrolaimomorpha</taxon>
        <taxon>Panagrolaimoidea</taxon>
        <taxon>Panagrolaimidae</taxon>
        <taxon>Panagrolaimus</taxon>
    </lineage>
</organism>